<gene>
    <name evidence="2" type="ORF">HNR30_009004</name>
</gene>
<dbReference type="RefSeq" id="WP_181616299.1">
    <property type="nucleotide sequence ID" value="NZ_BAABAM010000014.1"/>
</dbReference>
<comment type="caution">
    <text evidence="2">The sequence shown here is derived from an EMBL/GenBank/DDBJ whole genome shotgun (WGS) entry which is preliminary data.</text>
</comment>
<dbReference type="AlphaFoldDB" id="A0A7W0CUI0"/>
<dbReference type="SUPFAM" id="SSF51735">
    <property type="entry name" value="NAD(P)-binding Rossmann-fold domains"/>
    <property type="match status" value="1"/>
</dbReference>
<dbReference type="InterPro" id="IPR051604">
    <property type="entry name" value="Ergot_Alk_Oxidoreductase"/>
</dbReference>
<organism evidence="2 3">
    <name type="scientific">Nonomuraea soli</name>
    <dbReference type="NCBI Taxonomy" id="1032476"/>
    <lineage>
        <taxon>Bacteria</taxon>
        <taxon>Bacillati</taxon>
        <taxon>Actinomycetota</taxon>
        <taxon>Actinomycetes</taxon>
        <taxon>Streptosporangiales</taxon>
        <taxon>Streptosporangiaceae</taxon>
        <taxon>Nonomuraea</taxon>
    </lineage>
</organism>
<evidence type="ECO:0000313" key="2">
    <source>
        <dbReference type="EMBL" id="MBA2897602.1"/>
    </source>
</evidence>
<dbReference type="Gene3D" id="3.40.50.720">
    <property type="entry name" value="NAD(P)-binding Rossmann-like Domain"/>
    <property type="match status" value="1"/>
</dbReference>
<evidence type="ECO:0000259" key="1">
    <source>
        <dbReference type="Pfam" id="PF05368"/>
    </source>
</evidence>
<dbReference type="InterPro" id="IPR008030">
    <property type="entry name" value="NmrA-like"/>
</dbReference>
<dbReference type="Proteomes" id="UP000530928">
    <property type="component" value="Unassembled WGS sequence"/>
</dbReference>
<feature type="domain" description="NmrA-like" evidence="1">
    <location>
        <begin position="3"/>
        <end position="259"/>
    </location>
</feature>
<sequence length="265" mass="28573">MTFLVIGANGKTGSRVVKRLDDKGLDVRGVSRSSEIPFDWNDPATWDAALDGVHAAYVTYYPDLAFPGAADAIRALTQRAKAAGVRRLVLLSGRGEDEAAVSERTVLESGLEATVVSCSFFNQNFSEGAFADMVAGGVLALPAGERSEPFVDAEDIADVVVAALTEDGHAGRVYELTGPRLLTFHDVAAEISKASGKQVTYHPMQAGEYVEMLMQYGLPREEAEPLTDLFVQVLDGRNERVTDGVKRALGREPRDFSEYAATAAW</sequence>
<dbReference type="PANTHER" id="PTHR43162:SF1">
    <property type="entry name" value="PRESTALK A DIFFERENTIATION PROTEIN A"/>
    <property type="match status" value="1"/>
</dbReference>
<dbReference type="Gene3D" id="3.90.25.10">
    <property type="entry name" value="UDP-galactose 4-epimerase, domain 1"/>
    <property type="match status" value="1"/>
</dbReference>
<dbReference type="Pfam" id="PF05368">
    <property type="entry name" value="NmrA"/>
    <property type="match status" value="1"/>
</dbReference>
<evidence type="ECO:0000313" key="3">
    <source>
        <dbReference type="Proteomes" id="UP000530928"/>
    </source>
</evidence>
<dbReference type="EMBL" id="JACDUR010000012">
    <property type="protein sequence ID" value="MBA2897602.1"/>
    <property type="molecule type" value="Genomic_DNA"/>
</dbReference>
<dbReference type="PANTHER" id="PTHR43162">
    <property type="match status" value="1"/>
</dbReference>
<protein>
    <submittedName>
        <fullName evidence="2">Uncharacterized protein YbjT (DUF2867 family)</fullName>
    </submittedName>
</protein>
<reference evidence="2 3" key="1">
    <citation type="submission" date="2020-07" db="EMBL/GenBank/DDBJ databases">
        <title>Genomic Encyclopedia of Type Strains, Phase IV (KMG-IV): sequencing the most valuable type-strain genomes for metagenomic binning, comparative biology and taxonomic classification.</title>
        <authorList>
            <person name="Goeker M."/>
        </authorList>
    </citation>
    <scope>NUCLEOTIDE SEQUENCE [LARGE SCALE GENOMIC DNA]</scope>
    <source>
        <strain evidence="2 3">DSM 45533</strain>
    </source>
</reference>
<keyword evidence="3" id="KW-1185">Reference proteome</keyword>
<accession>A0A7W0CUI0</accession>
<proteinExistence type="predicted"/>
<dbReference type="InterPro" id="IPR036291">
    <property type="entry name" value="NAD(P)-bd_dom_sf"/>
</dbReference>
<name>A0A7W0CUI0_9ACTN</name>